<dbReference type="UniPathway" id="UPA00275"/>
<dbReference type="InterPro" id="IPR017945">
    <property type="entry name" value="DHBP_synth_RibB-like_a/b_dom"/>
</dbReference>
<organism evidence="9">
    <name type="scientific">marine metagenome</name>
    <dbReference type="NCBI Taxonomy" id="408172"/>
    <lineage>
        <taxon>unclassified sequences</taxon>
        <taxon>metagenomes</taxon>
        <taxon>ecological metagenomes</taxon>
    </lineage>
</organism>
<dbReference type="FunFam" id="3.90.870.10:FF:000001">
    <property type="entry name" value="Riboflavin biosynthesis protein RibBA"/>
    <property type="match status" value="1"/>
</dbReference>
<proteinExistence type="inferred from homology"/>
<evidence type="ECO:0000256" key="8">
    <source>
        <dbReference type="ARBA" id="ARBA00023239"/>
    </source>
</evidence>
<evidence type="ECO:0000313" key="9">
    <source>
        <dbReference type="EMBL" id="SUZ52902.1"/>
    </source>
</evidence>
<dbReference type="AlphaFoldDB" id="A0A381NEB2"/>
<evidence type="ECO:0000256" key="7">
    <source>
        <dbReference type="ARBA" id="ARBA00023211"/>
    </source>
</evidence>
<protein>
    <recommendedName>
        <fullName evidence="10">3,4-dihydroxy-2-butanone 4-phosphate synthase</fullName>
    </recommendedName>
</protein>
<comment type="pathway">
    <text evidence="3">Cofactor biosynthesis; riboflavin biosynthesis.</text>
</comment>
<dbReference type="HAMAP" id="MF_00180">
    <property type="entry name" value="RibB"/>
    <property type="match status" value="1"/>
</dbReference>
<dbReference type="GO" id="GO:0008686">
    <property type="term" value="F:3,4-dihydroxy-2-butanone-4-phosphate synthase activity"/>
    <property type="evidence" value="ECO:0007669"/>
    <property type="project" value="InterPro"/>
</dbReference>
<comment type="cofactor">
    <cofactor evidence="2">
        <name>Mg(2+)</name>
        <dbReference type="ChEBI" id="CHEBI:18420"/>
    </cofactor>
</comment>
<dbReference type="InterPro" id="IPR000422">
    <property type="entry name" value="DHBP_synthase_RibB"/>
</dbReference>
<dbReference type="SUPFAM" id="SSF55821">
    <property type="entry name" value="YrdC/RibB"/>
    <property type="match status" value="1"/>
</dbReference>
<keyword evidence="6" id="KW-0460">Magnesium</keyword>
<dbReference type="GO" id="GO:0009231">
    <property type="term" value="P:riboflavin biosynthetic process"/>
    <property type="evidence" value="ECO:0007669"/>
    <property type="project" value="UniProtKB-UniPathway"/>
</dbReference>
<name>A0A381NEB2_9ZZZZ</name>
<dbReference type="Pfam" id="PF00926">
    <property type="entry name" value="DHBP_synthase"/>
    <property type="match status" value="1"/>
</dbReference>
<dbReference type="Gene3D" id="3.90.870.10">
    <property type="entry name" value="DHBP synthase"/>
    <property type="match status" value="1"/>
</dbReference>
<dbReference type="GO" id="GO:0003935">
    <property type="term" value="F:GTP cyclohydrolase II activity"/>
    <property type="evidence" value="ECO:0007669"/>
    <property type="project" value="TreeGrafter"/>
</dbReference>
<keyword evidence="5" id="KW-0479">Metal-binding</keyword>
<dbReference type="EMBL" id="UINC01000301">
    <property type="protein sequence ID" value="SUZ52902.1"/>
    <property type="molecule type" value="Genomic_DNA"/>
</dbReference>
<evidence type="ECO:0000256" key="5">
    <source>
        <dbReference type="ARBA" id="ARBA00022723"/>
    </source>
</evidence>
<evidence type="ECO:0008006" key="10">
    <source>
        <dbReference type="Google" id="ProtNLM"/>
    </source>
</evidence>
<evidence type="ECO:0000256" key="1">
    <source>
        <dbReference type="ARBA" id="ARBA00001936"/>
    </source>
</evidence>
<dbReference type="GO" id="GO:0005829">
    <property type="term" value="C:cytosol"/>
    <property type="evidence" value="ECO:0007669"/>
    <property type="project" value="TreeGrafter"/>
</dbReference>
<keyword evidence="8" id="KW-0456">Lyase</keyword>
<keyword evidence="7" id="KW-0464">Manganese</keyword>
<reference evidence="9" key="1">
    <citation type="submission" date="2018-05" db="EMBL/GenBank/DDBJ databases">
        <authorList>
            <person name="Lanie J.A."/>
            <person name="Ng W.-L."/>
            <person name="Kazmierczak K.M."/>
            <person name="Andrzejewski T.M."/>
            <person name="Davidsen T.M."/>
            <person name="Wayne K.J."/>
            <person name="Tettelin H."/>
            <person name="Glass J.I."/>
            <person name="Rusch D."/>
            <person name="Podicherti R."/>
            <person name="Tsui H.-C.T."/>
            <person name="Winkler M.E."/>
        </authorList>
    </citation>
    <scope>NUCLEOTIDE SEQUENCE</scope>
</reference>
<dbReference type="PANTHER" id="PTHR21327:SF34">
    <property type="entry name" value="3,4-DIHYDROXY-2-BUTANONE 4-PHOSPHATE SYNTHASE"/>
    <property type="match status" value="1"/>
</dbReference>
<evidence type="ECO:0000256" key="3">
    <source>
        <dbReference type="ARBA" id="ARBA00005104"/>
    </source>
</evidence>
<dbReference type="GO" id="GO:0046872">
    <property type="term" value="F:metal ion binding"/>
    <property type="evidence" value="ECO:0007669"/>
    <property type="project" value="UniProtKB-KW"/>
</dbReference>
<evidence type="ECO:0000256" key="6">
    <source>
        <dbReference type="ARBA" id="ARBA00022842"/>
    </source>
</evidence>
<comment type="cofactor">
    <cofactor evidence="1">
        <name>Mn(2+)</name>
        <dbReference type="ChEBI" id="CHEBI:29035"/>
    </cofactor>
</comment>
<gene>
    <name evidence="9" type="ORF">METZ01_LOCUS5756</name>
</gene>
<dbReference type="NCBIfam" id="TIGR00506">
    <property type="entry name" value="ribB"/>
    <property type="match status" value="1"/>
</dbReference>
<evidence type="ECO:0000256" key="2">
    <source>
        <dbReference type="ARBA" id="ARBA00001946"/>
    </source>
</evidence>
<evidence type="ECO:0000256" key="4">
    <source>
        <dbReference type="ARBA" id="ARBA00022619"/>
    </source>
</evidence>
<keyword evidence="4" id="KW-0686">Riboflavin biosynthesis</keyword>
<dbReference type="PANTHER" id="PTHR21327">
    <property type="entry name" value="GTP CYCLOHYDROLASE II-RELATED"/>
    <property type="match status" value="1"/>
</dbReference>
<accession>A0A381NEB2</accession>
<sequence length="227" mass="24943">MLARHIKGILKKSKRSMNKTDQETINFASIEQIINDIRFGKMVIIVDDEDRENEGDLIIAADKVKPEDINFMTHNGRGLICLTLTKSRCNQLGLPLMVIQNDDLESTNFTISIDASVGVTTGSSVQDRTRTVKAAIAPNAKPEDIKQPGHLFPLMADPGGVLIRAGHTEAGCDLTRLAGLTSAAVIAEILNEDGTMARRPELIKFARKHQIKIGTITDLIQYRIANE</sequence>